<dbReference type="PANTHER" id="PTHR47245:SF1">
    <property type="entry name" value="FOLDASE PROTEIN PRSA"/>
    <property type="match status" value="1"/>
</dbReference>
<evidence type="ECO:0000259" key="8">
    <source>
        <dbReference type="PROSITE" id="PS50198"/>
    </source>
</evidence>
<accession>A0A8G2BXR6</accession>
<evidence type="ECO:0000256" key="2">
    <source>
        <dbReference type="ARBA" id="ARBA00013194"/>
    </source>
</evidence>
<feature type="domain" description="PpiC" evidence="8">
    <location>
        <begin position="232"/>
        <end position="335"/>
    </location>
</feature>
<keyword evidence="3 7" id="KW-0732">Signal</keyword>
<gene>
    <name evidence="9" type="ORF">SAMN05444001_11478</name>
</gene>
<dbReference type="EMBL" id="FNVS01000014">
    <property type="protein sequence ID" value="SEG08565.1"/>
    <property type="molecule type" value="Genomic_DNA"/>
</dbReference>
<comment type="caution">
    <text evidence="9">The sequence shown here is derived from an EMBL/GenBank/DDBJ whole genome shotgun (WGS) entry which is preliminary data.</text>
</comment>
<dbReference type="InterPro" id="IPR050245">
    <property type="entry name" value="PrsA_foldase"/>
</dbReference>
<dbReference type="AlphaFoldDB" id="A0A8G2BXR6"/>
<protein>
    <recommendedName>
        <fullName evidence="2">peptidylprolyl isomerase</fullName>
        <ecNumber evidence="2">5.2.1.8</ecNumber>
    </recommendedName>
</protein>
<dbReference type="PROSITE" id="PS50198">
    <property type="entry name" value="PPIC_PPIASE_2"/>
    <property type="match status" value="2"/>
</dbReference>
<dbReference type="InterPro" id="IPR046357">
    <property type="entry name" value="PPIase_dom_sf"/>
</dbReference>
<evidence type="ECO:0000313" key="10">
    <source>
        <dbReference type="Proteomes" id="UP000236725"/>
    </source>
</evidence>
<evidence type="ECO:0000256" key="5">
    <source>
        <dbReference type="ARBA" id="ARBA00023235"/>
    </source>
</evidence>
<name>A0A8G2BXR6_9BACT</name>
<feature type="domain" description="PpiC" evidence="8">
    <location>
        <begin position="125"/>
        <end position="227"/>
    </location>
</feature>
<dbReference type="SUPFAM" id="SSF54534">
    <property type="entry name" value="FKBP-like"/>
    <property type="match status" value="2"/>
</dbReference>
<dbReference type="RefSeq" id="WP_103983869.1">
    <property type="nucleotide sequence ID" value="NZ_FNVS01000014.1"/>
</dbReference>
<evidence type="ECO:0000313" key="9">
    <source>
        <dbReference type="EMBL" id="SEG08565.1"/>
    </source>
</evidence>
<evidence type="ECO:0000256" key="4">
    <source>
        <dbReference type="ARBA" id="ARBA00023110"/>
    </source>
</evidence>
<dbReference type="InterPro" id="IPR000297">
    <property type="entry name" value="PPIase_PpiC"/>
</dbReference>
<keyword evidence="4 6" id="KW-0697">Rotamase</keyword>
<evidence type="ECO:0000256" key="3">
    <source>
        <dbReference type="ARBA" id="ARBA00022729"/>
    </source>
</evidence>
<dbReference type="PANTHER" id="PTHR47245">
    <property type="entry name" value="PEPTIDYLPROLYL ISOMERASE"/>
    <property type="match status" value="1"/>
</dbReference>
<reference evidence="9 10" key="1">
    <citation type="submission" date="2016-10" db="EMBL/GenBank/DDBJ databases">
        <authorList>
            <person name="Varghese N."/>
            <person name="Submissions S."/>
        </authorList>
    </citation>
    <scope>NUCLEOTIDE SEQUENCE [LARGE SCALE GENOMIC DNA]</scope>
    <source>
        <strain evidence="9 10">DSM 29073</strain>
    </source>
</reference>
<proteinExistence type="predicted"/>
<feature type="chain" id="PRO_5034208907" description="peptidylprolyl isomerase" evidence="7">
    <location>
        <begin position="25"/>
        <end position="528"/>
    </location>
</feature>
<dbReference type="EC" id="5.2.1.8" evidence="2"/>
<sequence>MVKEFLMKKLLVLSLIFACYTGKAQTLPDSVVMTIAGKQIPLSEFVFIAEKNKEVDLSDSKSVKAYVELFKNFKLKVAEAENLELDKTDAFKEELDGYRTQLIASYLSDKDAEEAVAREVYNRGNEELELSHILFRLKGNIVSKDTVDVYNKALQVYNRISKGEDFDVVGKEINGQENDNIHYEYVHCLLPMQTLKAFENVAYSMPVGAISRPVRTNMGFHLIKIHNRRANRGRIHIAHILIAFPKDTVANSQSEVLERAQEVYQKAKNGADFAELAKQYSDDTASAQKGGELPITGPGEMVDSFEDAAFALTTPGQLSGLVKTPFGYHIIKLIEKLDRSPFEAEKKKLVRAMGQGERNFELYKVFDDRMKKEYGYVFYPEAYAELQALCNDHFPTDASFYEKAKQMNKTLFHVNGIDFPQSEFAYYIQRCPFSTKIYAGDFMQDVYNLFVRDIVTTAERGNLSLKHPEFDHLMQEYRDGILLFDVSNREIWTKPVNEQKMLEKQWIKSLNEKYPVVINWKLINKVKK</sequence>
<dbReference type="GO" id="GO:0003755">
    <property type="term" value="F:peptidyl-prolyl cis-trans isomerase activity"/>
    <property type="evidence" value="ECO:0007669"/>
    <property type="project" value="UniProtKB-KW"/>
</dbReference>
<evidence type="ECO:0000256" key="1">
    <source>
        <dbReference type="ARBA" id="ARBA00000971"/>
    </source>
</evidence>
<evidence type="ECO:0000256" key="6">
    <source>
        <dbReference type="PROSITE-ProRule" id="PRU00278"/>
    </source>
</evidence>
<keyword evidence="10" id="KW-1185">Reference proteome</keyword>
<keyword evidence="5 6" id="KW-0413">Isomerase</keyword>
<feature type="signal peptide" evidence="7">
    <location>
        <begin position="1"/>
        <end position="24"/>
    </location>
</feature>
<comment type="catalytic activity">
    <reaction evidence="1">
        <text>[protein]-peptidylproline (omega=180) = [protein]-peptidylproline (omega=0)</text>
        <dbReference type="Rhea" id="RHEA:16237"/>
        <dbReference type="Rhea" id="RHEA-COMP:10747"/>
        <dbReference type="Rhea" id="RHEA-COMP:10748"/>
        <dbReference type="ChEBI" id="CHEBI:83833"/>
        <dbReference type="ChEBI" id="CHEBI:83834"/>
        <dbReference type="EC" id="5.2.1.8"/>
    </reaction>
</comment>
<organism evidence="9 10">
    <name type="scientific">Parabacteroides chinchillae</name>
    <dbReference type="NCBI Taxonomy" id="871327"/>
    <lineage>
        <taxon>Bacteria</taxon>
        <taxon>Pseudomonadati</taxon>
        <taxon>Bacteroidota</taxon>
        <taxon>Bacteroidia</taxon>
        <taxon>Bacteroidales</taxon>
        <taxon>Tannerellaceae</taxon>
        <taxon>Parabacteroides</taxon>
    </lineage>
</organism>
<dbReference type="Gene3D" id="3.10.50.40">
    <property type="match status" value="2"/>
</dbReference>
<evidence type="ECO:0000256" key="7">
    <source>
        <dbReference type="SAM" id="SignalP"/>
    </source>
</evidence>
<dbReference type="Pfam" id="PF13616">
    <property type="entry name" value="Rotamase_3"/>
    <property type="match status" value="1"/>
</dbReference>
<dbReference type="Proteomes" id="UP000236725">
    <property type="component" value="Unassembled WGS sequence"/>
</dbReference>